<comment type="cofactor">
    <cofactor evidence="1">
        <name>[4Fe-4S] cluster</name>
        <dbReference type="ChEBI" id="CHEBI:49883"/>
    </cofactor>
</comment>
<keyword evidence="4" id="KW-0408">Iron</keyword>
<feature type="domain" description="Radical SAM core" evidence="6">
    <location>
        <begin position="20"/>
        <end position="151"/>
    </location>
</feature>
<gene>
    <name evidence="7" type="ORF">J5U18_04050</name>
</gene>
<dbReference type="GO" id="GO:0046872">
    <property type="term" value="F:metal ion binding"/>
    <property type="evidence" value="ECO:0007669"/>
    <property type="project" value="UniProtKB-KW"/>
</dbReference>
<keyword evidence="5" id="KW-0411">Iron-sulfur</keyword>
<reference evidence="7" key="1">
    <citation type="submission" date="2021-03" db="EMBL/GenBank/DDBJ databases">
        <authorList>
            <person name="Lu T."/>
            <person name="Wang Q."/>
            <person name="Han X."/>
        </authorList>
    </citation>
    <scope>NUCLEOTIDE SEQUENCE</scope>
    <source>
        <strain evidence="7">WQ 2009</strain>
    </source>
</reference>
<protein>
    <submittedName>
        <fullName evidence="7">Radical SAM protein</fullName>
    </submittedName>
</protein>
<dbReference type="InterPro" id="IPR013785">
    <property type="entry name" value="Aldolase_TIM"/>
</dbReference>
<accession>A0A8T4H7I3</accession>
<dbReference type="PANTHER" id="PTHR43273">
    <property type="entry name" value="ANAEROBIC SULFATASE-MATURATING ENZYME HOMOLOG ASLB-RELATED"/>
    <property type="match status" value="1"/>
</dbReference>
<dbReference type="InterPro" id="IPR023867">
    <property type="entry name" value="Sulphatase_maturase_rSAM"/>
</dbReference>
<evidence type="ECO:0000256" key="4">
    <source>
        <dbReference type="ARBA" id="ARBA00023004"/>
    </source>
</evidence>
<dbReference type="Gene3D" id="3.20.20.70">
    <property type="entry name" value="Aldolase class I"/>
    <property type="match status" value="1"/>
</dbReference>
<evidence type="ECO:0000256" key="2">
    <source>
        <dbReference type="ARBA" id="ARBA00022691"/>
    </source>
</evidence>
<name>A0A8T4H7I3_9SPHI</name>
<dbReference type="PANTHER" id="PTHR43273:SF8">
    <property type="entry name" value="RADICAL SAM DOMAIN PROTEIN"/>
    <property type="match status" value="1"/>
</dbReference>
<dbReference type="AlphaFoldDB" id="A0A8T4H7I3"/>
<proteinExistence type="predicted"/>
<dbReference type="GO" id="GO:0016491">
    <property type="term" value="F:oxidoreductase activity"/>
    <property type="evidence" value="ECO:0007669"/>
    <property type="project" value="InterPro"/>
</dbReference>
<comment type="caution">
    <text evidence="7">The sequence shown here is derived from an EMBL/GenBank/DDBJ whole genome shotgun (WGS) entry which is preliminary data.</text>
</comment>
<keyword evidence="2" id="KW-0949">S-adenosyl-L-methionine</keyword>
<dbReference type="InterPro" id="IPR007197">
    <property type="entry name" value="rSAM"/>
</dbReference>
<dbReference type="Pfam" id="PF04055">
    <property type="entry name" value="Radical_SAM"/>
    <property type="match status" value="1"/>
</dbReference>
<evidence type="ECO:0000313" key="8">
    <source>
        <dbReference type="Proteomes" id="UP000679691"/>
    </source>
</evidence>
<sequence>MYNLGDLTYKNQPKIISDEVVDSFLKKLKDYLEKNNGTHFQFIFHGGEPLLAPMEWYKYFISSAEQMLNGVKIRFTLQTNGVLYNEKWANFLQENKIYSSFSWDGPKQIHDKFRVYHNNKGSYDEVKSALALYKSKFGHVSGLTVLNDEVTPSEYYTNVKELGITHFTIIFPQLHHDTDEQFNHFENSKTSGFFGKWLAELFDIWWFDRDKDKPVIHYFANIITLLLGGEATSEGLGSGENNVVVLETNGDIETTTALKSCGPAFTKEGNNILTHTIEESIDSDLIKLFVYSHKEVSQNCKECSLLKICGGGRLNERYSYQNGFDNPSVYCNDYKVIIHHIKERLFSTLTKEEREYYEVAY</sequence>
<evidence type="ECO:0000259" key="6">
    <source>
        <dbReference type="Pfam" id="PF04055"/>
    </source>
</evidence>
<evidence type="ECO:0000313" key="7">
    <source>
        <dbReference type="EMBL" id="MBP3942744.1"/>
    </source>
</evidence>
<keyword evidence="8" id="KW-1185">Reference proteome</keyword>
<organism evidence="7 8">
    <name type="scientific">Rhinopithecimicrobium faecis</name>
    <dbReference type="NCBI Taxonomy" id="2820698"/>
    <lineage>
        <taxon>Bacteria</taxon>
        <taxon>Pseudomonadati</taxon>
        <taxon>Bacteroidota</taxon>
        <taxon>Sphingobacteriia</taxon>
        <taxon>Sphingobacteriales</taxon>
        <taxon>Sphingobacteriaceae</taxon>
        <taxon>Rhinopithecimicrobium</taxon>
    </lineage>
</organism>
<evidence type="ECO:0000256" key="5">
    <source>
        <dbReference type="ARBA" id="ARBA00023014"/>
    </source>
</evidence>
<dbReference type="Proteomes" id="UP000679691">
    <property type="component" value="Unassembled WGS sequence"/>
</dbReference>
<dbReference type="InterPro" id="IPR058240">
    <property type="entry name" value="rSAM_sf"/>
</dbReference>
<dbReference type="EMBL" id="JAGKSB010000003">
    <property type="protein sequence ID" value="MBP3942744.1"/>
    <property type="molecule type" value="Genomic_DNA"/>
</dbReference>
<dbReference type="GO" id="GO:0051536">
    <property type="term" value="F:iron-sulfur cluster binding"/>
    <property type="evidence" value="ECO:0007669"/>
    <property type="project" value="UniProtKB-KW"/>
</dbReference>
<dbReference type="SUPFAM" id="SSF102114">
    <property type="entry name" value="Radical SAM enzymes"/>
    <property type="match status" value="1"/>
</dbReference>
<keyword evidence="3" id="KW-0479">Metal-binding</keyword>
<evidence type="ECO:0000256" key="1">
    <source>
        <dbReference type="ARBA" id="ARBA00001966"/>
    </source>
</evidence>
<evidence type="ECO:0000256" key="3">
    <source>
        <dbReference type="ARBA" id="ARBA00022723"/>
    </source>
</evidence>